<keyword evidence="3" id="KW-0233">DNA recombination</keyword>
<accession>A0A5E5BQU2</accession>
<dbReference type="InterPro" id="IPR013762">
    <property type="entry name" value="Integrase-like_cat_sf"/>
</dbReference>
<evidence type="ECO:0000256" key="4">
    <source>
        <dbReference type="PROSITE-ProRule" id="PRU01248"/>
    </source>
</evidence>
<protein>
    <submittedName>
        <fullName evidence="7">Integrase</fullName>
    </submittedName>
</protein>
<dbReference type="InterPro" id="IPR044068">
    <property type="entry name" value="CB"/>
</dbReference>
<dbReference type="PANTHER" id="PTHR30349">
    <property type="entry name" value="PHAGE INTEGRASE-RELATED"/>
    <property type="match status" value="1"/>
</dbReference>
<feature type="domain" description="Tyr recombinase" evidence="5">
    <location>
        <begin position="161"/>
        <end position="341"/>
    </location>
</feature>
<evidence type="ECO:0000256" key="2">
    <source>
        <dbReference type="ARBA" id="ARBA00023125"/>
    </source>
</evidence>
<dbReference type="PROSITE" id="PS51900">
    <property type="entry name" value="CB"/>
    <property type="match status" value="1"/>
</dbReference>
<dbReference type="Proteomes" id="UP000382040">
    <property type="component" value="Unassembled WGS sequence"/>
</dbReference>
<sequence length="341" mass="39837">MAYIAQRGQFWRAEVRRRGYKPVYRTFDTRLQAQQWSRLIESEMDRGIFTDRTDAERTTLREALERYKNDVAALKRYPNQEYQRVDRWLRHDLAYRTLGSLRGADFARYRDERRDAGRAENTIRLELQLISHLFETARKEWGMESLSNPLKNIKKPSGSRARERRLRAGEYELIRSRLEQSGNRFARAAFDLAIETSLRQGALFRLQWEWVDLEARMVRIPLEQRGAENKGVPAVLPLSTRAVAALREIHPQTPDGQLQDNPAGTVLDTSANAIRCVWKRSLADLEIADLRWHDLRHEATSRLFERGLATMEVAAITGHQTLIMLKRYTHLRVENLLEKLG</sequence>
<dbReference type="InterPro" id="IPR010998">
    <property type="entry name" value="Integrase_recombinase_N"/>
</dbReference>
<evidence type="ECO:0000256" key="3">
    <source>
        <dbReference type="ARBA" id="ARBA00023172"/>
    </source>
</evidence>
<dbReference type="InterPro" id="IPR011010">
    <property type="entry name" value="DNA_brk_join_enz"/>
</dbReference>
<keyword evidence="8" id="KW-1185">Reference proteome</keyword>
<dbReference type="Gene3D" id="1.10.150.130">
    <property type="match status" value="1"/>
</dbReference>
<keyword evidence="2 4" id="KW-0238">DNA-binding</keyword>
<dbReference type="PROSITE" id="PS51898">
    <property type="entry name" value="TYR_RECOMBINASE"/>
    <property type="match status" value="1"/>
</dbReference>
<evidence type="ECO:0000259" key="6">
    <source>
        <dbReference type="PROSITE" id="PS51900"/>
    </source>
</evidence>
<dbReference type="Gene3D" id="1.10.443.10">
    <property type="entry name" value="Intergrase catalytic core"/>
    <property type="match status" value="1"/>
</dbReference>
<keyword evidence="1" id="KW-0229">DNA integration</keyword>
<organism evidence="7 8">
    <name type="scientific">Pandoraea bronchicola</name>
    <dbReference type="NCBI Taxonomy" id="2508287"/>
    <lineage>
        <taxon>Bacteria</taxon>
        <taxon>Pseudomonadati</taxon>
        <taxon>Pseudomonadota</taxon>
        <taxon>Betaproteobacteria</taxon>
        <taxon>Burkholderiales</taxon>
        <taxon>Burkholderiaceae</taxon>
        <taxon>Pandoraea</taxon>
    </lineage>
</organism>
<dbReference type="Pfam" id="PF00589">
    <property type="entry name" value="Phage_integrase"/>
    <property type="match status" value="1"/>
</dbReference>
<dbReference type="SUPFAM" id="SSF56349">
    <property type="entry name" value="DNA breaking-rejoining enzymes"/>
    <property type="match status" value="1"/>
</dbReference>
<dbReference type="CDD" id="cd00796">
    <property type="entry name" value="INT_Rci_Hp1_C"/>
    <property type="match status" value="1"/>
</dbReference>
<evidence type="ECO:0000259" key="5">
    <source>
        <dbReference type="PROSITE" id="PS51898"/>
    </source>
</evidence>
<dbReference type="OrthoDB" id="662444at2"/>
<gene>
    <name evidence="7" type="ORF">PBR20603_01613</name>
</gene>
<dbReference type="EMBL" id="CABPST010000003">
    <property type="protein sequence ID" value="VVE87676.1"/>
    <property type="molecule type" value="Genomic_DNA"/>
</dbReference>
<evidence type="ECO:0000256" key="1">
    <source>
        <dbReference type="ARBA" id="ARBA00022908"/>
    </source>
</evidence>
<dbReference type="PANTHER" id="PTHR30349:SF94">
    <property type="entry name" value="INTEGRASE_RECOMBINASE HI_1414-RELATED"/>
    <property type="match status" value="1"/>
</dbReference>
<dbReference type="InterPro" id="IPR002104">
    <property type="entry name" value="Integrase_catalytic"/>
</dbReference>
<dbReference type="InterPro" id="IPR050090">
    <property type="entry name" value="Tyrosine_recombinase_XerCD"/>
</dbReference>
<dbReference type="AlphaFoldDB" id="A0A5E5BQU2"/>
<dbReference type="RefSeq" id="WP_150559033.1">
    <property type="nucleotide sequence ID" value="NZ_CABPST010000003.1"/>
</dbReference>
<dbReference type="GO" id="GO:0006310">
    <property type="term" value="P:DNA recombination"/>
    <property type="evidence" value="ECO:0007669"/>
    <property type="project" value="UniProtKB-KW"/>
</dbReference>
<dbReference type="GO" id="GO:0015074">
    <property type="term" value="P:DNA integration"/>
    <property type="evidence" value="ECO:0007669"/>
    <property type="project" value="UniProtKB-KW"/>
</dbReference>
<evidence type="ECO:0000313" key="7">
    <source>
        <dbReference type="EMBL" id="VVE87676.1"/>
    </source>
</evidence>
<feature type="domain" description="Core-binding (CB)" evidence="6">
    <location>
        <begin position="58"/>
        <end position="138"/>
    </location>
</feature>
<dbReference type="GO" id="GO:0003677">
    <property type="term" value="F:DNA binding"/>
    <property type="evidence" value="ECO:0007669"/>
    <property type="project" value="UniProtKB-UniRule"/>
</dbReference>
<name>A0A5E5BQU2_9BURK</name>
<reference evidence="7 8" key="1">
    <citation type="submission" date="2019-08" db="EMBL/GenBank/DDBJ databases">
        <authorList>
            <person name="Peeters C."/>
        </authorList>
    </citation>
    <scope>NUCLEOTIDE SEQUENCE [LARGE SCALE GENOMIC DNA]</scope>
    <source>
        <strain evidence="7 8">LMG 20603</strain>
    </source>
</reference>
<evidence type="ECO:0000313" key="8">
    <source>
        <dbReference type="Proteomes" id="UP000382040"/>
    </source>
</evidence>
<proteinExistence type="predicted"/>